<dbReference type="AlphaFoldDB" id="A0A2P2IRB5"/>
<accession>A0A2P2IRB5</accession>
<dbReference type="EMBL" id="GGEC01003247">
    <property type="protein sequence ID" value="MBW83730.1"/>
    <property type="molecule type" value="Transcribed_RNA"/>
</dbReference>
<sequence length="44" mass="5115">MLMALIAGIQHPYVAEFKEAWVEKVGAFLVSRRGEVYSVRTQFW</sequence>
<protein>
    <submittedName>
        <fullName evidence="1">Uncharacterized protein</fullName>
    </submittedName>
</protein>
<reference evidence="1" key="1">
    <citation type="submission" date="2018-02" db="EMBL/GenBank/DDBJ databases">
        <title>Rhizophora mucronata_Transcriptome.</title>
        <authorList>
            <person name="Meera S.P."/>
            <person name="Sreeshan A."/>
            <person name="Augustine A."/>
        </authorList>
    </citation>
    <scope>NUCLEOTIDE SEQUENCE</scope>
    <source>
        <tissue evidence="1">Leaf</tissue>
    </source>
</reference>
<evidence type="ECO:0000313" key="1">
    <source>
        <dbReference type="EMBL" id="MBW83730.1"/>
    </source>
</evidence>
<organism evidence="1">
    <name type="scientific">Rhizophora mucronata</name>
    <name type="common">Asiatic mangrove</name>
    <dbReference type="NCBI Taxonomy" id="61149"/>
    <lineage>
        <taxon>Eukaryota</taxon>
        <taxon>Viridiplantae</taxon>
        <taxon>Streptophyta</taxon>
        <taxon>Embryophyta</taxon>
        <taxon>Tracheophyta</taxon>
        <taxon>Spermatophyta</taxon>
        <taxon>Magnoliopsida</taxon>
        <taxon>eudicotyledons</taxon>
        <taxon>Gunneridae</taxon>
        <taxon>Pentapetalae</taxon>
        <taxon>rosids</taxon>
        <taxon>fabids</taxon>
        <taxon>Malpighiales</taxon>
        <taxon>Rhizophoraceae</taxon>
        <taxon>Rhizophora</taxon>
    </lineage>
</organism>
<proteinExistence type="predicted"/>
<name>A0A2P2IRB5_RHIMU</name>